<name>A0AA86VJY6_9FABA</name>
<protein>
    <submittedName>
        <fullName evidence="1">Uncharacterized protein</fullName>
    </submittedName>
</protein>
<dbReference type="Proteomes" id="UP001189624">
    <property type="component" value="Chromosome 6"/>
</dbReference>
<evidence type="ECO:0000313" key="2">
    <source>
        <dbReference type="Proteomes" id="UP001189624"/>
    </source>
</evidence>
<keyword evidence="2" id="KW-1185">Reference proteome</keyword>
<proteinExistence type="predicted"/>
<dbReference type="EMBL" id="OY731403">
    <property type="protein sequence ID" value="CAJ1962027.1"/>
    <property type="molecule type" value="Genomic_DNA"/>
</dbReference>
<dbReference type="AlphaFoldDB" id="A0AA86VJY6"/>
<organism evidence="1 2">
    <name type="scientific">Sphenostylis stenocarpa</name>
    <dbReference type="NCBI Taxonomy" id="92480"/>
    <lineage>
        <taxon>Eukaryota</taxon>
        <taxon>Viridiplantae</taxon>
        <taxon>Streptophyta</taxon>
        <taxon>Embryophyta</taxon>
        <taxon>Tracheophyta</taxon>
        <taxon>Spermatophyta</taxon>
        <taxon>Magnoliopsida</taxon>
        <taxon>eudicotyledons</taxon>
        <taxon>Gunneridae</taxon>
        <taxon>Pentapetalae</taxon>
        <taxon>rosids</taxon>
        <taxon>fabids</taxon>
        <taxon>Fabales</taxon>
        <taxon>Fabaceae</taxon>
        <taxon>Papilionoideae</taxon>
        <taxon>50 kb inversion clade</taxon>
        <taxon>NPAAA clade</taxon>
        <taxon>indigoferoid/millettioid clade</taxon>
        <taxon>Phaseoleae</taxon>
        <taxon>Sphenostylis</taxon>
    </lineage>
</organism>
<reference evidence="1" key="1">
    <citation type="submission" date="2023-10" db="EMBL/GenBank/DDBJ databases">
        <authorList>
            <person name="Domelevo Entfellner J.-B."/>
        </authorList>
    </citation>
    <scope>NUCLEOTIDE SEQUENCE</scope>
</reference>
<sequence length="65" mass="7057">MRAKCGGKGMNIDFLLNNELLYSTNPTTSELDGMDSSALTYADLSGAHKLKLLPLLSTTLKRNLV</sequence>
<dbReference type="Gramene" id="rna-AYBTSS11_LOCUS19030">
    <property type="protein sequence ID" value="CAJ1962027.1"/>
    <property type="gene ID" value="gene-AYBTSS11_LOCUS19030"/>
</dbReference>
<gene>
    <name evidence="1" type="ORF">AYBTSS11_LOCUS19030</name>
</gene>
<accession>A0AA86VJY6</accession>
<evidence type="ECO:0000313" key="1">
    <source>
        <dbReference type="EMBL" id="CAJ1962027.1"/>
    </source>
</evidence>